<dbReference type="Proteomes" id="UP000295134">
    <property type="component" value="Plasmid pArsFIN8"/>
</dbReference>
<dbReference type="AlphaFoldDB" id="A0A4P7LBT3"/>
<dbReference type="EMBL" id="CP038620">
    <property type="protein sequence ID" value="QBY46582.1"/>
    <property type="molecule type" value="Genomic_DNA"/>
</dbReference>
<sequence length="164" mass="19444">MNYPPDYTYRESWKNVDRGGAALREQGYRHVIASPYEIYEQGKKHLVIDRSFHTDLLLSSVERTGKNFKGRYLTKTQSPSFCGENWHGYLLNETPENKSIRDEYIRVKNKYCSDPNYRLTEEELSILTRGEPNSLRDYRLKMYIDNQREPISIQSTNLYQKGIF</sequence>
<proteinExistence type="predicted"/>
<dbReference type="RefSeq" id="WP_135678966.1">
    <property type="nucleotide sequence ID" value="NZ_CP038620.1"/>
</dbReference>
<evidence type="ECO:0000313" key="3">
    <source>
        <dbReference type="Proteomes" id="UP000295134"/>
    </source>
</evidence>
<evidence type="ECO:0000313" key="1">
    <source>
        <dbReference type="EMBL" id="QBY46582.1"/>
    </source>
</evidence>
<keyword evidence="4" id="KW-1185">Reference proteome</keyword>
<evidence type="ECO:0000313" key="2">
    <source>
        <dbReference type="EMBL" id="WGM08405.1"/>
    </source>
</evidence>
<organism evidence="1 3">
    <name type="scientific">Arsenophonus nasoniae</name>
    <name type="common">son-killer infecting Nasonia vitripennis</name>
    <dbReference type="NCBI Taxonomy" id="638"/>
    <lineage>
        <taxon>Bacteria</taxon>
        <taxon>Pseudomonadati</taxon>
        <taxon>Pseudomonadota</taxon>
        <taxon>Gammaproteobacteria</taxon>
        <taxon>Enterobacterales</taxon>
        <taxon>Morganellaceae</taxon>
        <taxon>Arsenophonus</taxon>
    </lineage>
</organism>
<accession>A0A4P7LBT3</accession>
<name>A0A4P7LBT3_9GAMM</name>
<reference evidence="1 3" key="1">
    <citation type="submission" date="2019-03" db="EMBL/GenBank/DDBJ databases">
        <title>Long-read sequencing reveals hyperdense prophage content in a complex bacterial symbiont genome.</title>
        <authorList>
            <person name="Frost C.L."/>
            <person name="Siozios S."/>
            <person name="Nadal-Jimenez P."/>
            <person name="Brockhurst M.A."/>
            <person name="King K.C."/>
            <person name="Darby A.C."/>
            <person name="Hurst G.D.D."/>
        </authorList>
    </citation>
    <scope>NUCLEOTIDE SEQUENCE [LARGE SCALE GENOMIC DNA]</scope>
    <source>
        <strain evidence="1 3">FIN</strain>
        <plasmid evidence="3">parsfin8</plasmid>
        <plasmid evidence="1">pArsFIN8</plasmid>
    </source>
</reference>
<geneLocation type="plasmid" evidence="3">
    <name>parsfin8</name>
</geneLocation>
<geneLocation type="plasmid" evidence="2 4">
    <name>paNv_CAN3</name>
</geneLocation>
<gene>
    <name evidence="1" type="ORF">ArsFIN_51930</name>
    <name evidence="2" type="ORF">QE258_23530</name>
</gene>
<protein>
    <submittedName>
        <fullName evidence="1">Uncharacterized protein</fullName>
    </submittedName>
</protein>
<dbReference type="KEGG" id="ans:ArsFIN_51930"/>
<keyword evidence="1" id="KW-0614">Plasmid</keyword>
<evidence type="ECO:0000313" key="4">
    <source>
        <dbReference type="Proteomes" id="UP001177592"/>
    </source>
</evidence>
<geneLocation type="plasmid" evidence="1">
    <name>pArsFIN8</name>
</geneLocation>
<dbReference type="EMBL" id="CP123526">
    <property type="protein sequence ID" value="WGM08405.1"/>
    <property type="molecule type" value="Genomic_DNA"/>
</dbReference>
<dbReference type="Proteomes" id="UP001177592">
    <property type="component" value="Plasmid paNv_CAN3"/>
</dbReference>
<reference evidence="2" key="2">
    <citation type="submission" date="2023-04" db="EMBL/GenBank/DDBJ databases">
        <title>Genome dynamics across the evolutionary transition to endosymbiosis.</title>
        <authorList>
            <person name="Siozios S."/>
            <person name="Nadal-Jimenez P."/>
            <person name="Azagi T."/>
            <person name="Sprong H."/>
            <person name="Frost C.L."/>
            <person name="Parratt S.R."/>
            <person name="Taylor G."/>
            <person name="Brettell L."/>
            <person name="Lew K.C."/>
            <person name="Croft L."/>
            <person name="King K.C."/>
            <person name="Brockhurst M.A."/>
            <person name="Hypsa V."/>
            <person name="Novakova E."/>
            <person name="Darby A.C."/>
            <person name="Hurst G.D.D."/>
        </authorList>
    </citation>
    <scope>NUCLEOTIDE SEQUENCE</scope>
    <source>
        <strain evidence="2">ANv_CAN</strain>
        <plasmid evidence="2">paNv_CAN3</plasmid>
    </source>
</reference>
<dbReference type="GeneID" id="39751049"/>